<gene>
    <name evidence="1" type="ORF">ACFPQ9_11820</name>
</gene>
<evidence type="ECO:0000313" key="1">
    <source>
        <dbReference type="EMBL" id="MFC5214511.1"/>
    </source>
</evidence>
<keyword evidence="2" id="KW-1185">Reference proteome</keyword>
<name>A0ABW0CH34_STRCD</name>
<accession>A0ABW0CH34</accession>
<proteinExistence type="predicted"/>
<reference evidence="2" key="1">
    <citation type="journal article" date="2019" name="Int. J. Syst. Evol. Microbiol.">
        <title>The Global Catalogue of Microorganisms (GCM) 10K type strain sequencing project: providing services to taxonomists for standard genome sequencing and annotation.</title>
        <authorList>
            <consortium name="The Broad Institute Genomics Platform"/>
            <consortium name="The Broad Institute Genome Sequencing Center for Infectious Disease"/>
            <person name="Wu L."/>
            <person name="Ma J."/>
        </authorList>
    </citation>
    <scope>NUCLEOTIDE SEQUENCE [LARGE SCALE GENOMIC DNA]</scope>
    <source>
        <strain evidence="2">KCTC 42586</strain>
    </source>
</reference>
<evidence type="ECO:0000313" key="2">
    <source>
        <dbReference type="Proteomes" id="UP001596263"/>
    </source>
</evidence>
<protein>
    <submittedName>
        <fullName evidence="1">Uncharacterized protein</fullName>
    </submittedName>
</protein>
<comment type="caution">
    <text evidence="1">The sequence shown here is derived from an EMBL/GenBank/DDBJ whole genome shotgun (WGS) entry which is preliminary data.</text>
</comment>
<sequence>MAEAAEAAEAAETRRSPRQLGELTGVYDFLEEVRLRPGMWVRHRSLQHLDSMLTGYRVALGVHDIAEPFDFWNPGGAQRPFSEWLCRRLGRESSLGWATEIEREAERSGRPAMEMFFEFLDEFRGLDHQPHAAD</sequence>
<dbReference type="EMBL" id="JBHSKM010000005">
    <property type="protein sequence ID" value="MFC5214511.1"/>
    <property type="molecule type" value="Genomic_DNA"/>
</dbReference>
<organism evidence="1 2">
    <name type="scientific">Streptomyces coerulescens</name>
    <dbReference type="NCBI Taxonomy" id="29304"/>
    <lineage>
        <taxon>Bacteria</taxon>
        <taxon>Bacillati</taxon>
        <taxon>Actinomycetota</taxon>
        <taxon>Actinomycetes</taxon>
        <taxon>Kitasatosporales</taxon>
        <taxon>Streptomycetaceae</taxon>
        <taxon>Streptomyces</taxon>
    </lineage>
</organism>
<dbReference type="RefSeq" id="WP_380850947.1">
    <property type="nucleotide sequence ID" value="NZ_JBHSKM010000005.1"/>
</dbReference>
<dbReference type="Proteomes" id="UP001596263">
    <property type="component" value="Unassembled WGS sequence"/>
</dbReference>